<protein>
    <submittedName>
        <fullName evidence="2">Uncharacterized protein</fullName>
    </submittedName>
</protein>
<name>A0A2T0LQ91_9PSEU</name>
<organism evidence="2 3">
    <name type="scientific">Prauserella shujinwangii</name>
    <dbReference type="NCBI Taxonomy" id="1453103"/>
    <lineage>
        <taxon>Bacteria</taxon>
        <taxon>Bacillati</taxon>
        <taxon>Actinomycetota</taxon>
        <taxon>Actinomycetes</taxon>
        <taxon>Pseudonocardiales</taxon>
        <taxon>Pseudonocardiaceae</taxon>
        <taxon>Prauserella</taxon>
    </lineage>
</organism>
<dbReference type="AlphaFoldDB" id="A0A2T0LQ91"/>
<reference evidence="2 3" key="1">
    <citation type="submission" date="2018-03" db="EMBL/GenBank/DDBJ databases">
        <title>Genomic Encyclopedia of Type Strains, Phase III (KMG-III): the genomes of soil and plant-associated and newly described type strains.</title>
        <authorList>
            <person name="Whitman W."/>
        </authorList>
    </citation>
    <scope>NUCLEOTIDE SEQUENCE [LARGE SCALE GENOMIC DNA]</scope>
    <source>
        <strain evidence="2 3">CGMCC 4.7125</strain>
    </source>
</reference>
<comment type="caution">
    <text evidence="2">The sequence shown here is derived from an EMBL/GenBank/DDBJ whole genome shotgun (WGS) entry which is preliminary data.</text>
</comment>
<keyword evidence="3" id="KW-1185">Reference proteome</keyword>
<evidence type="ECO:0000313" key="3">
    <source>
        <dbReference type="Proteomes" id="UP000238362"/>
    </source>
</evidence>
<dbReference type="EMBL" id="PVNH01000009">
    <property type="protein sequence ID" value="PRX45470.1"/>
    <property type="molecule type" value="Genomic_DNA"/>
</dbReference>
<gene>
    <name evidence="2" type="ORF">B0I33_109133</name>
</gene>
<evidence type="ECO:0000313" key="2">
    <source>
        <dbReference type="EMBL" id="PRX45470.1"/>
    </source>
</evidence>
<feature type="region of interest" description="Disordered" evidence="1">
    <location>
        <begin position="1"/>
        <end position="21"/>
    </location>
</feature>
<feature type="compositionally biased region" description="Basic and acidic residues" evidence="1">
    <location>
        <begin position="1"/>
        <end position="11"/>
    </location>
</feature>
<accession>A0A2T0LQ91</accession>
<dbReference type="RefSeq" id="WP_106180673.1">
    <property type="nucleotide sequence ID" value="NZ_PVNH01000009.1"/>
</dbReference>
<dbReference type="Proteomes" id="UP000238362">
    <property type="component" value="Unassembled WGS sequence"/>
</dbReference>
<sequence length="65" mass="6951">MNPHAPSKDPKPVLPYSEEPDAHQRYRAARAVASASADAEECAELLEALGLTPQDGKLVPAQRGQ</sequence>
<proteinExistence type="predicted"/>
<evidence type="ECO:0000256" key="1">
    <source>
        <dbReference type="SAM" id="MobiDB-lite"/>
    </source>
</evidence>